<gene>
    <name evidence="1" type="ORF">H3146_09405</name>
</gene>
<proteinExistence type="predicted"/>
<organism evidence="1 2">
    <name type="scientific">Streptomyces alkaliterrae</name>
    <dbReference type="NCBI Taxonomy" id="2213162"/>
    <lineage>
        <taxon>Bacteria</taxon>
        <taxon>Bacillati</taxon>
        <taxon>Actinomycetota</taxon>
        <taxon>Actinomycetes</taxon>
        <taxon>Kitasatosporales</taxon>
        <taxon>Streptomycetaceae</taxon>
        <taxon>Streptomyces</taxon>
    </lineage>
</organism>
<protein>
    <submittedName>
        <fullName evidence="1">Uncharacterized protein</fullName>
    </submittedName>
</protein>
<accession>A0A7W3WJR1</accession>
<comment type="caution">
    <text evidence="1">The sequence shown here is derived from an EMBL/GenBank/DDBJ whole genome shotgun (WGS) entry which is preliminary data.</text>
</comment>
<reference evidence="2" key="1">
    <citation type="submission" date="2020-05" db="EMBL/GenBank/DDBJ databases">
        <title>Classification of alakaliphilic streptomycetes isolated from an alkaline soil next to Lonar Crater, India and a proposal for the recognition of Streptomyces alkaliterrae sp. nov.</title>
        <authorList>
            <person name="Golinska P."/>
        </authorList>
    </citation>
    <scope>NUCLEOTIDE SEQUENCE [LARGE SCALE GENOMIC DNA]</scope>
    <source>
        <strain evidence="2">OF3</strain>
    </source>
</reference>
<evidence type="ECO:0000313" key="2">
    <source>
        <dbReference type="Proteomes" id="UP000525686"/>
    </source>
</evidence>
<dbReference type="AlphaFoldDB" id="A0A7W3WJR1"/>
<name>A0A7W3WJR1_9ACTN</name>
<dbReference type="Proteomes" id="UP000525686">
    <property type="component" value="Unassembled WGS sequence"/>
</dbReference>
<evidence type="ECO:0000313" key="1">
    <source>
        <dbReference type="EMBL" id="MBB1253583.1"/>
    </source>
</evidence>
<dbReference type="RefSeq" id="WP_181354042.1">
    <property type="nucleotide sequence ID" value="NZ_JABJWZ010000060.1"/>
</dbReference>
<dbReference type="EMBL" id="JABJWZ010000060">
    <property type="protein sequence ID" value="MBB1253583.1"/>
    <property type="molecule type" value="Genomic_DNA"/>
</dbReference>
<sequence length="124" mass="12713">MLTLITTKMTELPVAACLGVSRLRGTGASFAGLPGIADARANGFALVDERAFDSKRPSADERPTRASAAVVAAQAGIPAGAAAVDAGTGLAAASSTTSTTKQYLTTEHHSMWAFRGPEPWRDPA</sequence>